<dbReference type="InterPro" id="IPR011050">
    <property type="entry name" value="Pectin_lyase_fold/virulence"/>
</dbReference>
<reference evidence="1 2" key="1">
    <citation type="submission" date="2016-04" db="EMBL/GenBank/DDBJ databases">
        <title>Deep-sea bacteria in the southern Pacific.</title>
        <authorList>
            <person name="Tang K."/>
        </authorList>
    </citation>
    <scope>NUCLEOTIDE SEQUENCE [LARGE SCALE GENOMIC DNA]</scope>
    <source>
        <strain evidence="1 2">JLT2014</strain>
    </source>
</reference>
<evidence type="ECO:0000313" key="2">
    <source>
        <dbReference type="Proteomes" id="UP000187059"/>
    </source>
</evidence>
<dbReference type="Gene3D" id="2.40.50.140">
    <property type="entry name" value="Nucleic acid-binding proteins"/>
    <property type="match status" value="1"/>
</dbReference>
<accession>A0A1P8UUR8</accession>
<organism evidence="1 2">
    <name type="scientific">Salipiger abyssi</name>
    <dbReference type="NCBI Taxonomy" id="1250539"/>
    <lineage>
        <taxon>Bacteria</taxon>
        <taxon>Pseudomonadati</taxon>
        <taxon>Pseudomonadota</taxon>
        <taxon>Alphaproteobacteria</taxon>
        <taxon>Rhodobacterales</taxon>
        <taxon>Roseobacteraceae</taxon>
        <taxon>Salipiger</taxon>
    </lineage>
</organism>
<dbReference type="STRING" id="1250539.Ga0080574_TMP2813"/>
<dbReference type="AlphaFoldDB" id="A0A1P8UUR8"/>
<dbReference type="KEGG" id="paby:Ga0080574_TMP2813"/>
<keyword evidence="2" id="KW-1185">Reference proteome</keyword>
<evidence type="ECO:0000313" key="1">
    <source>
        <dbReference type="EMBL" id="APZ53147.1"/>
    </source>
</evidence>
<dbReference type="RefSeq" id="WP_076700520.1">
    <property type="nucleotide sequence ID" value="NZ_CP015093.1"/>
</dbReference>
<sequence length="871" mass="92169">MADGIRVTDEAALPDFDAVSGDFEGSSGRISRATLAMGLVNTGLITSSSRMRSERYEGSPPPNPITLPVAPANDDAVIVLAGGSYQPRTEWTRDGTELTMVDGWPDGITHVDVLIWEGVISTASAASTTFEAGDSLEDRYPMPPFAGRDQLVSWWGVAGNRDAVPVGKVFSDGYKQYMKMPAGHPRYGTNPITDLPGVCPVGLWDLGHFGADYTGTVDSTAIIQAAITAAAGTKLHSTGAALRMDGTAVISAHGQEIAFGATRIDATAFTGWLAVAGDGWNTGRVRAPVEVRGQEGPSTVLSADTGRRATAITVASAAGISAGDQAFIQSDGERWYTLSGKEIYKGEPVRITDVTGNTLTLDRPLRFEYDATSHTVTVDTYTPARDVRISGGIWQGGGVRQAMANGFGPAALFAEGYYNCTFEPVYVEGFQGRAIHFKDGQRASAINTTLRGHTDAYGPVTEDLDSGFYGVWFERSAICKADGITGIRLRHVVDGNDSFDVICDNITPLDNHAAAYTCHEGCGDWTFRAGCLADQISHYAMQWRGGDVTLQGVPWQSDVAAASEFGFTVIDGGVGDMTRVITLDGAQISANYAAVFVNIPEVELRLLPGTVLRSTRVDSSPLTVGSPNMTLLSARGVTLITQGDSCIEITAGALSDGDVVDIQDCTLDGYTGAGVRNYSDATKAHMVVKNNHVRPANPAAEILTYDNLNSVDSGSGRGYVISGPNYGADGEVWGIATNANRWTPALVTDDVTDFSYGFATRGQWERVSSNCIKFSGRVSLTGLNTSTGNIQIDLSDIGLPFATYVDGSASLEIYAYAAAGTRFGLQIEDDASGRITLLRYPAAATTPVSADVSDLTATTTIKFSGHIFLGA</sequence>
<dbReference type="Proteomes" id="UP000187059">
    <property type="component" value="Chromosome"/>
</dbReference>
<proteinExistence type="predicted"/>
<dbReference type="SUPFAM" id="SSF51126">
    <property type="entry name" value="Pectin lyase-like"/>
    <property type="match status" value="1"/>
</dbReference>
<gene>
    <name evidence="1" type="ORF">Ga0080574_TMP2813</name>
</gene>
<name>A0A1P8UUR8_9RHOB</name>
<dbReference type="EMBL" id="CP015093">
    <property type="protein sequence ID" value="APZ53147.1"/>
    <property type="molecule type" value="Genomic_DNA"/>
</dbReference>
<protein>
    <submittedName>
        <fullName evidence="1">Uncharacterized protein</fullName>
    </submittedName>
</protein>
<dbReference type="InterPro" id="IPR012340">
    <property type="entry name" value="NA-bd_OB-fold"/>
</dbReference>
<dbReference type="OrthoDB" id="5289056at2"/>